<sequence length="265" mass="30427">MYMKLKVLKVCIATTVLLMCSGITHHYTYAAADQYEVKVYVDSDKVVKDNRHIKHDVLEALGSEDKDEDFNVAFLDNKERSNYKDKVTYRLRKSEKDKKYALQYKKRYPIVNNQVDQAIKQAKADGYNGDEFEVEYGENSQTLSVTKEAKADTDLKGLEMPNAAQSLTLFKSFATSPYKNKLAAITQPTLIGPVHFERHKGTINNHDIKIENWDVKNQNIVEISTKVKTEAEAKKAQKDIVNKLNDLGIHEQRDQLKTNLIFDNY</sequence>
<keyword evidence="1" id="KW-0732">Signal</keyword>
<protein>
    <submittedName>
        <fullName evidence="2">Uncharacterized protein</fullName>
    </submittedName>
</protein>
<name>A0ABD4EJT1_STALU</name>
<accession>A0ABD4EJT1</accession>
<evidence type="ECO:0000313" key="2">
    <source>
        <dbReference type="EMBL" id="KXA40465.1"/>
    </source>
</evidence>
<proteinExistence type="predicted"/>
<dbReference type="Proteomes" id="UP000070063">
    <property type="component" value="Unassembled WGS sequence"/>
</dbReference>
<gene>
    <name evidence="2" type="ORF">HMPREF3225_00091</name>
</gene>
<evidence type="ECO:0000256" key="1">
    <source>
        <dbReference type="SAM" id="SignalP"/>
    </source>
</evidence>
<evidence type="ECO:0000313" key="3">
    <source>
        <dbReference type="Proteomes" id="UP000070063"/>
    </source>
</evidence>
<comment type="caution">
    <text evidence="2">The sequence shown here is derived from an EMBL/GenBank/DDBJ whole genome shotgun (WGS) entry which is preliminary data.</text>
</comment>
<feature type="signal peptide" evidence="1">
    <location>
        <begin position="1"/>
        <end position="26"/>
    </location>
</feature>
<dbReference type="EMBL" id="LRQI01000004">
    <property type="protein sequence ID" value="KXA40465.1"/>
    <property type="molecule type" value="Genomic_DNA"/>
</dbReference>
<feature type="chain" id="PRO_5044791013" evidence="1">
    <location>
        <begin position="27"/>
        <end position="265"/>
    </location>
</feature>
<dbReference type="AlphaFoldDB" id="A0ABD4EJT1"/>
<reference evidence="2 3" key="1">
    <citation type="submission" date="2016-01" db="EMBL/GenBank/DDBJ databases">
        <authorList>
            <person name="Mitreva M."/>
            <person name="Pepin K.H."/>
            <person name="Mihindukulasuriya K.A."/>
            <person name="Fulton R."/>
            <person name="Fronick C."/>
            <person name="O'Laughlin M."/>
            <person name="Miner T."/>
            <person name="Herter B."/>
            <person name="Rosa B.A."/>
            <person name="Cordes M."/>
            <person name="Tomlinson C."/>
            <person name="Wollam A."/>
            <person name="Palsikar V.B."/>
            <person name="Mardis E.R."/>
            <person name="Wilson R.K."/>
        </authorList>
    </citation>
    <scope>NUCLEOTIDE SEQUENCE [LARGE SCALE GENOMIC DNA]</scope>
    <source>
        <strain evidence="2 3">MJR7738</strain>
    </source>
</reference>
<organism evidence="2 3">
    <name type="scientific">Staphylococcus lugdunensis</name>
    <dbReference type="NCBI Taxonomy" id="28035"/>
    <lineage>
        <taxon>Bacteria</taxon>
        <taxon>Bacillati</taxon>
        <taxon>Bacillota</taxon>
        <taxon>Bacilli</taxon>
        <taxon>Bacillales</taxon>
        <taxon>Staphylococcaceae</taxon>
        <taxon>Staphylococcus</taxon>
    </lineage>
</organism>